<dbReference type="Gene3D" id="3.90.226.10">
    <property type="entry name" value="2-enoyl-CoA Hydratase, Chain A, domain 1"/>
    <property type="match status" value="1"/>
</dbReference>
<organism evidence="1 2">
    <name type="scientific">Sedimentitalea todarodis</name>
    <dbReference type="NCBI Taxonomy" id="1631240"/>
    <lineage>
        <taxon>Bacteria</taxon>
        <taxon>Pseudomonadati</taxon>
        <taxon>Pseudomonadota</taxon>
        <taxon>Alphaproteobacteria</taxon>
        <taxon>Rhodobacterales</taxon>
        <taxon>Paracoccaceae</taxon>
        <taxon>Sedimentitalea</taxon>
    </lineage>
</organism>
<keyword evidence="2" id="KW-1185">Reference proteome</keyword>
<dbReference type="Proteomes" id="UP001255416">
    <property type="component" value="Unassembled WGS sequence"/>
</dbReference>
<protein>
    <submittedName>
        <fullName evidence="1">Enoyl-CoA hydratase/isomerase family protein</fullName>
    </submittedName>
</protein>
<comment type="caution">
    <text evidence="1">The sequence shown here is derived from an EMBL/GenBank/DDBJ whole genome shotgun (WGS) entry which is preliminary data.</text>
</comment>
<dbReference type="RefSeq" id="WP_316774004.1">
    <property type="nucleotide sequence ID" value="NZ_JASMWN010000003.1"/>
</dbReference>
<dbReference type="Pfam" id="PF00378">
    <property type="entry name" value="ECH_1"/>
    <property type="match status" value="1"/>
</dbReference>
<dbReference type="InterPro" id="IPR029045">
    <property type="entry name" value="ClpP/crotonase-like_dom_sf"/>
</dbReference>
<name>A0ABU3VAQ1_9RHOB</name>
<gene>
    <name evidence="1" type="ORF">QO231_05240</name>
</gene>
<reference evidence="2" key="1">
    <citation type="submission" date="2023-05" db="EMBL/GenBank/DDBJ databases">
        <title>Sedimentitalea sp. nov. JM2-8.</title>
        <authorList>
            <person name="Huang J."/>
        </authorList>
    </citation>
    <scope>NUCLEOTIDE SEQUENCE [LARGE SCALE GENOMIC DNA]</scope>
    <source>
        <strain evidence="2">KHS03</strain>
    </source>
</reference>
<evidence type="ECO:0000313" key="1">
    <source>
        <dbReference type="EMBL" id="MDU9003255.1"/>
    </source>
</evidence>
<dbReference type="InterPro" id="IPR001753">
    <property type="entry name" value="Enoyl-CoA_hydra/iso"/>
</dbReference>
<accession>A0ABU3VAQ1</accession>
<proteinExistence type="predicted"/>
<dbReference type="SUPFAM" id="SSF52096">
    <property type="entry name" value="ClpP/crotonase"/>
    <property type="match status" value="1"/>
</dbReference>
<sequence length="248" mass="26132">MDHLFRTDHGNGVAEITLRRAPVNALSAGFLMDFADLVGDMISDQSVRSVAISSDFKVFSAGLDLIEAQKFDLDAQNAIVKGLNVGFLSLFACPKPTVVAVNGAAIAGGLFFVLGSDFRLAAPNARFGLAEVRVGADFPVGPLEIARATLDANLLRSMMLTGQPIDAEKALAAGIVDEIVAEKHLKSAAIAQAAEMATLPPQTFASVKRQIRGAVCDRIERAMADGGNTPEGGWFNDETVAAMKQMIG</sequence>
<dbReference type="EMBL" id="JASMWN010000003">
    <property type="protein sequence ID" value="MDU9003255.1"/>
    <property type="molecule type" value="Genomic_DNA"/>
</dbReference>
<dbReference type="PANTHER" id="PTHR11941">
    <property type="entry name" value="ENOYL-COA HYDRATASE-RELATED"/>
    <property type="match status" value="1"/>
</dbReference>
<dbReference type="PANTHER" id="PTHR11941:SF54">
    <property type="entry name" value="ENOYL-COA HYDRATASE, MITOCHONDRIAL"/>
    <property type="match status" value="1"/>
</dbReference>
<dbReference type="CDD" id="cd06558">
    <property type="entry name" value="crotonase-like"/>
    <property type="match status" value="1"/>
</dbReference>
<evidence type="ECO:0000313" key="2">
    <source>
        <dbReference type="Proteomes" id="UP001255416"/>
    </source>
</evidence>